<feature type="transmembrane region" description="Helical" evidence="8">
    <location>
        <begin position="21"/>
        <end position="41"/>
    </location>
</feature>
<comment type="caution">
    <text evidence="11">The sequence shown here is derived from an EMBL/GenBank/DDBJ whole genome shotgun (WGS) entry which is preliminary data.</text>
</comment>
<evidence type="ECO:0000313" key="12">
    <source>
        <dbReference type="Proteomes" id="UP001595962"/>
    </source>
</evidence>
<dbReference type="Proteomes" id="UP001595962">
    <property type="component" value="Unassembled WGS sequence"/>
</dbReference>
<dbReference type="EC" id="2.7.-.-" evidence="11"/>
<evidence type="ECO:0000256" key="5">
    <source>
        <dbReference type="ARBA" id="ARBA00022692"/>
    </source>
</evidence>
<dbReference type="InterPro" id="IPR040423">
    <property type="entry name" value="PEA_transferase"/>
</dbReference>
<feature type="domain" description="Sulfatase N-terminal" evidence="9">
    <location>
        <begin position="246"/>
        <end position="536"/>
    </location>
</feature>
<comment type="subcellular location">
    <subcellularLocation>
        <location evidence="1">Cell inner membrane</location>
        <topology evidence="1">Multi-pass membrane protein</topology>
    </subcellularLocation>
</comment>
<feature type="transmembrane region" description="Helical" evidence="8">
    <location>
        <begin position="133"/>
        <end position="150"/>
    </location>
</feature>
<dbReference type="PANTHER" id="PTHR30443">
    <property type="entry name" value="INNER MEMBRANE PROTEIN"/>
    <property type="match status" value="1"/>
</dbReference>
<dbReference type="Gene3D" id="3.40.720.10">
    <property type="entry name" value="Alkaline Phosphatase, subunit A"/>
    <property type="match status" value="1"/>
</dbReference>
<reference evidence="12" key="1">
    <citation type="journal article" date="2019" name="Int. J. Syst. Evol. Microbiol.">
        <title>The Global Catalogue of Microorganisms (GCM) 10K type strain sequencing project: providing services to taxonomists for standard genome sequencing and annotation.</title>
        <authorList>
            <consortium name="The Broad Institute Genomics Platform"/>
            <consortium name="The Broad Institute Genome Sequencing Center for Infectious Disease"/>
            <person name="Wu L."/>
            <person name="Ma J."/>
        </authorList>
    </citation>
    <scope>NUCLEOTIDE SEQUENCE [LARGE SCALE GENOMIC DNA]</scope>
    <source>
        <strain evidence="12">DT28</strain>
    </source>
</reference>
<name>A0ABV9JJ69_9GAMM</name>
<feature type="transmembrane region" description="Helical" evidence="8">
    <location>
        <begin position="86"/>
        <end position="105"/>
    </location>
</feature>
<dbReference type="Pfam" id="PF00884">
    <property type="entry name" value="Sulfatase"/>
    <property type="match status" value="1"/>
</dbReference>
<keyword evidence="12" id="KW-1185">Reference proteome</keyword>
<accession>A0ABV9JJ69</accession>
<dbReference type="EMBL" id="JBHSGB010000005">
    <property type="protein sequence ID" value="MFC4654249.1"/>
    <property type="molecule type" value="Genomic_DNA"/>
</dbReference>
<evidence type="ECO:0000256" key="2">
    <source>
        <dbReference type="ARBA" id="ARBA00022475"/>
    </source>
</evidence>
<evidence type="ECO:0000256" key="4">
    <source>
        <dbReference type="ARBA" id="ARBA00022679"/>
    </source>
</evidence>
<dbReference type="CDD" id="cd16017">
    <property type="entry name" value="LptA"/>
    <property type="match status" value="1"/>
</dbReference>
<evidence type="ECO:0000259" key="9">
    <source>
        <dbReference type="Pfam" id="PF00884"/>
    </source>
</evidence>
<keyword evidence="5 8" id="KW-0812">Transmembrane</keyword>
<evidence type="ECO:0000256" key="6">
    <source>
        <dbReference type="ARBA" id="ARBA00022989"/>
    </source>
</evidence>
<protein>
    <submittedName>
        <fullName evidence="11">Phosphoethanolamine transferase</fullName>
        <ecNumber evidence="11">2.7.-.-</ecNumber>
    </submittedName>
</protein>
<feature type="transmembrane region" description="Helical" evidence="8">
    <location>
        <begin position="61"/>
        <end position="79"/>
    </location>
</feature>
<keyword evidence="7 8" id="KW-0472">Membrane</keyword>
<dbReference type="InterPro" id="IPR058130">
    <property type="entry name" value="PEA_transf_C"/>
</dbReference>
<gene>
    <name evidence="11" type="ORF">ACFO3I_04320</name>
</gene>
<keyword evidence="4 11" id="KW-0808">Transferase</keyword>
<evidence type="ECO:0000256" key="7">
    <source>
        <dbReference type="ARBA" id="ARBA00023136"/>
    </source>
</evidence>
<sequence>MSDSLLRFPALLWLKKEAAPCHSWHPLLFSVVAASAMTLMFNEAFFQALQHHIPGQFGLQLSLLALVFLLNLLLVLLFGQGRALKPVVLMLFFAGAAASYFQHSFGVVLDKDMLQNALETDSAEARGLLSLDLIWHLAQWMAFPVLLCVVARIQGQSWRQRLLHSAAATAVVLLSVAALGAAQFSELAPFFRNYRDVKHLALPVSPVIAASSLAAKQLKAAVPQQFEVLARDASRPAAVAGQKPKLLVLVLGETARADHFKLNGYERDTTPLLDQLPVYSFASVSSCGTATAHSVPCMFSVQNRDNYDETVAKNSSNVLDILAATGVDAYWLDNNSGCKGVCDRLPSEFLFEQPDPRCTGGQCLDSVLLDALKQQLSVAQTNTAVDRIIVLHQLGSHGPEYFRRSAAADKHFLPECTDKQIQLCAPEQIINAYDNSIVATDQLLASVIAELGQQTGYDSAMLYLSDHGESLGENGVYLHGLPYWMAPEAQTHIPMIWWMSADEADTELLDKDCLKQQQQQPLSQDYLFHTLLGFFNVSTSLYQSRLDFLAPCRRGDL</sequence>
<evidence type="ECO:0000256" key="8">
    <source>
        <dbReference type="SAM" id="Phobius"/>
    </source>
</evidence>
<dbReference type="SUPFAM" id="SSF53649">
    <property type="entry name" value="Alkaline phosphatase-like"/>
    <property type="match status" value="1"/>
</dbReference>
<feature type="domain" description="Phosphoethanolamine transferase N-terminal" evidence="10">
    <location>
        <begin position="68"/>
        <end position="217"/>
    </location>
</feature>
<keyword evidence="6 8" id="KW-1133">Transmembrane helix</keyword>
<evidence type="ECO:0000256" key="3">
    <source>
        <dbReference type="ARBA" id="ARBA00022519"/>
    </source>
</evidence>
<proteinExistence type="predicted"/>
<feature type="transmembrane region" description="Helical" evidence="8">
    <location>
        <begin position="162"/>
        <end position="182"/>
    </location>
</feature>
<evidence type="ECO:0000256" key="1">
    <source>
        <dbReference type="ARBA" id="ARBA00004429"/>
    </source>
</evidence>
<dbReference type="RefSeq" id="WP_377332053.1">
    <property type="nucleotide sequence ID" value="NZ_JBHSGB010000005.1"/>
</dbReference>
<dbReference type="InterPro" id="IPR017850">
    <property type="entry name" value="Alkaline_phosphatase_core_sf"/>
</dbReference>
<dbReference type="Pfam" id="PF08019">
    <property type="entry name" value="EptA_B_N"/>
    <property type="match status" value="1"/>
</dbReference>
<evidence type="ECO:0000259" key="10">
    <source>
        <dbReference type="Pfam" id="PF08019"/>
    </source>
</evidence>
<dbReference type="InterPro" id="IPR012549">
    <property type="entry name" value="EptA-like_N"/>
</dbReference>
<dbReference type="InterPro" id="IPR000917">
    <property type="entry name" value="Sulfatase_N"/>
</dbReference>
<dbReference type="NCBIfam" id="NF028537">
    <property type="entry name" value="P_eth_NH2_trans"/>
    <property type="match status" value="1"/>
</dbReference>
<organism evidence="11 12">
    <name type="scientific">Rheinheimera marina</name>
    <dbReference type="NCBI Taxonomy" id="1774958"/>
    <lineage>
        <taxon>Bacteria</taxon>
        <taxon>Pseudomonadati</taxon>
        <taxon>Pseudomonadota</taxon>
        <taxon>Gammaproteobacteria</taxon>
        <taxon>Chromatiales</taxon>
        <taxon>Chromatiaceae</taxon>
        <taxon>Rheinheimera</taxon>
    </lineage>
</organism>
<keyword evidence="2" id="KW-1003">Cell membrane</keyword>
<evidence type="ECO:0000313" key="11">
    <source>
        <dbReference type="EMBL" id="MFC4654249.1"/>
    </source>
</evidence>
<dbReference type="GO" id="GO:0016740">
    <property type="term" value="F:transferase activity"/>
    <property type="evidence" value="ECO:0007669"/>
    <property type="project" value="UniProtKB-KW"/>
</dbReference>
<dbReference type="PANTHER" id="PTHR30443:SF0">
    <property type="entry name" value="PHOSPHOETHANOLAMINE TRANSFERASE EPTA"/>
    <property type="match status" value="1"/>
</dbReference>
<keyword evidence="3" id="KW-0997">Cell inner membrane</keyword>